<feature type="non-terminal residue" evidence="7">
    <location>
        <position position="1"/>
    </location>
</feature>
<keyword evidence="3 5" id="KW-1133">Transmembrane helix</keyword>
<comment type="caution">
    <text evidence="7">The sequence shown here is derived from an EMBL/GenBank/DDBJ whole genome shotgun (WGS) entry which is preliminary data.</text>
</comment>
<feature type="transmembrane region" description="Helical" evidence="5">
    <location>
        <begin position="86"/>
        <end position="106"/>
    </location>
</feature>
<organism evidence="7 8">
    <name type="scientific">Pristionchus fissidentatus</name>
    <dbReference type="NCBI Taxonomy" id="1538716"/>
    <lineage>
        <taxon>Eukaryota</taxon>
        <taxon>Metazoa</taxon>
        <taxon>Ecdysozoa</taxon>
        <taxon>Nematoda</taxon>
        <taxon>Chromadorea</taxon>
        <taxon>Rhabditida</taxon>
        <taxon>Rhabditina</taxon>
        <taxon>Diplogasteromorpha</taxon>
        <taxon>Diplogasteroidea</taxon>
        <taxon>Neodiplogasteridae</taxon>
        <taxon>Pristionchus</taxon>
    </lineage>
</organism>
<dbReference type="Proteomes" id="UP001432322">
    <property type="component" value="Unassembled WGS sequence"/>
</dbReference>
<name>A0AAV5VWN2_9BILA</name>
<keyword evidence="2 5" id="KW-0812">Transmembrane</keyword>
<feature type="domain" description="G-protein coupled receptors family 1 profile" evidence="6">
    <location>
        <begin position="26"/>
        <end position="229"/>
    </location>
</feature>
<proteinExistence type="predicted"/>
<gene>
    <name evidence="7" type="ORF">PFISCL1PPCAC_15334</name>
</gene>
<evidence type="ECO:0000256" key="1">
    <source>
        <dbReference type="ARBA" id="ARBA00004370"/>
    </source>
</evidence>
<dbReference type="PANTHER" id="PTHR46709">
    <property type="entry name" value="PROTEIN CBG23488-RELATED"/>
    <property type="match status" value="1"/>
</dbReference>
<reference evidence="7" key="1">
    <citation type="submission" date="2023-10" db="EMBL/GenBank/DDBJ databases">
        <title>Genome assembly of Pristionchus species.</title>
        <authorList>
            <person name="Yoshida K."/>
            <person name="Sommer R.J."/>
        </authorList>
    </citation>
    <scope>NUCLEOTIDE SEQUENCE</scope>
    <source>
        <strain evidence="7">RS5133</strain>
    </source>
</reference>
<sequence length="229" mass="26025">FTALDLSKLVMIMGMGGVICTIGIFFNICLLFVFSRLRIRNTNLIYLVVLACFDIGVEICFILVFIGSLIWDYFGIYEIFVAWHNFVPPVSAFGQTVIASSVYVIVAASLDRYMTSIGRKFKSKDRLLGIGFAIMIGCLTKVTFYWETDTVTNEKCEGSFGYKTLQRTNVTKSELYGQVYMFYTRNVVNVFLPFFLLVLFNLAAVQNLSKQRRPDVLMEKVSIDTSVLQ</sequence>
<evidence type="ECO:0000256" key="4">
    <source>
        <dbReference type="ARBA" id="ARBA00023136"/>
    </source>
</evidence>
<evidence type="ECO:0000259" key="6">
    <source>
        <dbReference type="PROSITE" id="PS50262"/>
    </source>
</evidence>
<feature type="transmembrane region" description="Helical" evidence="5">
    <location>
        <begin position="127"/>
        <end position="146"/>
    </location>
</feature>
<protein>
    <recommendedName>
        <fullName evidence="6">G-protein coupled receptors family 1 profile domain-containing protein</fullName>
    </recommendedName>
</protein>
<dbReference type="InterPro" id="IPR017452">
    <property type="entry name" value="GPCR_Rhodpsn_7TM"/>
</dbReference>
<feature type="transmembrane region" description="Helical" evidence="5">
    <location>
        <begin position="12"/>
        <end position="34"/>
    </location>
</feature>
<evidence type="ECO:0000313" key="7">
    <source>
        <dbReference type="EMBL" id="GMT24037.1"/>
    </source>
</evidence>
<accession>A0AAV5VWN2</accession>
<dbReference type="Gene3D" id="1.20.1070.10">
    <property type="entry name" value="Rhodopsin 7-helix transmembrane proteins"/>
    <property type="match status" value="1"/>
</dbReference>
<feature type="transmembrane region" description="Helical" evidence="5">
    <location>
        <begin position="190"/>
        <end position="208"/>
    </location>
</feature>
<evidence type="ECO:0000256" key="5">
    <source>
        <dbReference type="SAM" id="Phobius"/>
    </source>
</evidence>
<dbReference type="SUPFAM" id="SSF81321">
    <property type="entry name" value="Family A G protein-coupled receptor-like"/>
    <property type="match status" value="1"/>
</dbReference>
<dbReference type="AlphaFoldDB" id="A0AAV5VWN2"/>
<dbReference type="PANTHER" id="PTHR46709:SF1">
    <property type="entry name" value="G-PROTEIN COUPLED RECEPTORS FAMILY 1 PROFILE DOMAIN-CONTAINING PROTEIN"/>
    <property type="match status" value="1"/>
</dbReference>
<dbReference type="GO" id="GO:0016020">
    <property type="term" value="C:membrane"/>
    <property type="evidence" value="ECO:0007669"/>
    <property type="project" value="UniProtKB-SubCell"/>
</dbReference>
<evidence type="ECO:0000313" key="8">
    <source>
        <dbReference type="Proteomes" id="UP001432322"/>
    </source>
</evidence>
<keyword evidence="8" id="KW-1185">Reference proteome</keyword>
<keyword evidence="4 5" id="KW-0472">Membrane</keyword>
<evidence type="ECO:0000256" key="2">
    <source>
        <dbReference type="ARBA" id="ARBA00022692"/>
    </source>
</evidence>
<feature type="transmembrane region" description="Helical" evidence="5">
    <location>
        <begin position="46"/>
        <end position="74"/>
    </location>
</feature>
<evidence type="ECO:0000256" key="3">
    <source>
        <dbReference type="ARBA" id="ARBA00022989"/>
    </source>
</evidence>
<comment type="subcellular location">
    <subcellularLocation>
        <location evidence="1">Membrane</location>
    </subcellularLocation>
</comment>
<dbReference type="PROSITE" id="PS50262">
    <property type="entry name" value="G_PROTEIN_RECEP_F1_2"/>
    <property type="match status" value="1"/>
</dbReference>
<dbReference type="EMBL" id="BTSY01000004">
    <property type="protein sequence ID" value="GMT24037.1"/>
    <property type="molecule type" value="Genomic_DNA"/>
</dbReference>